<reference evidence="5 6" key="1">
    <citation type="journal article" date="2020" name="bioRxiv">
        <title>Metabolic contributions of an alphaproteobacterial endosymbiont in the apicomplexan Cardiosporidium cionae.</title>
        <authorList>
            <person name="Hunter E.S."/>
            <person name="Paight C.J."/>
            <person name="Lane C.E."/>
        </authorList>
    </citation>
    <scope>NUCLEOTIDE SEQUENCE [LARGE SCALE GENOMIC DNA]</scope>
    <source>
        <strain evidence="5">ESH_2018</strain>
    </source>
</reference>
<dbReference type="InterPro" id="IPR036373">
    <property type="entry name" value="Ribosomal_bL17_sf"/>
</dbReference>
<comment type="caution">
    <text evidence="5">The sequence shown here is derived from an EMBL/GenBank/DDBJ whole genome shotgun (WGS) entry which is preliminary data.</text>
</comment>
<gene>
    <name evidence="5" type="ORF">IE077_000327</name>
</gene>
<evidence type="ECO:0000313" key="5">
    <source>
        <dbReference type="EMBL" id="KAF8817999.1"/>
    </source>
</evidence>
<evidence type="ECO:0000313" key="6">
    <source>
        <dbReference type="Proteomes" id="UP000823046"/>
    </source>
</evidence>
<accession>A0ABQ7J4E8</accession>
<protein>
    <submittedName>
        <fullName evidence="5">50S ribosomal protein L17</fullName>
    </submittedName>
</protein>
<dbReference type="EMBL" id="JADAQX010001132">
    <property type="protein sequence ID" value="KAF8817999.1"/>
    <property type="molecule type" value="Genomic_DNA"/>
</dbReference>
<dbReference type="Gene3D" id="3.90.1030.10">
    <property type="entry name" value="Ribosomal protein L17"/>
    <property type="match status" value="1"/>
</dbReference>
<evidence type="ECO:0000256" key="1">
    <source>
        <dbReference type="ARBA" id="ARBA00008777"/>
    </source>
</evidence>
<proteinExistence type="inferred from homology"/>
<dbReference type="PANTHER" id="PTHR14413:SF16">
    <property type="entry name" value="LARGE RIBOSOMAL SUBUNIT PROTEIN BL17M"/>
    <property type="match status" value="1"/>
</dbReference>
<dbReference type="GO" id="GO:0005840">
    <property type="term" value="C:ribosome"/>
    <property type="evidence" value="ECO:0007669"/>
    <property type="project" value="UniProtKB-KW"/>
</dbReference>
<organism evidence="5 6">
    <name type="scientific">Cardiosporidium cionae</name>
    <dbReference type="NCBI Taxonomy" id="476202"/>
    <lineage>
        <taxon>Eukaryota</taxon>
        <taxon>Sar</taxon>
        <taxon>Alveolata</taxon>
        <taxon>Apicomplexa</taxon>
        <taxon>Aconoidasida</taxon>
        <taxon>Nephromycida</taxon>
        <taxon>Cardiosporidium</taxon>
    </lineage>
</organism>
<comment type="similarity">
    <text evidence="1 4">Belongs to the bacterial ribosomal protein bL17 family.</text>
</comment>
<dbReference type="Proteomes" id="UP000823046">
    <property type="component" value="Unassembled WGS sequence"/>
</dbReference>
<dbReference type="SUPFAM" id="SSF64263">
    <property type="entry name" value="Prokaryotic ribosomal protein L17"/>
    <property type="match status" value="1"/>
</dbReference>
<dbReference type="InterPro" id="IPR000456">
    <property type="entry name" value="Ribosomal_bL17"/>
</dbReference>
<keyword evidence="3 4" id="KW-0687">Ribonucleoprotein</keyword>
<dbReference type="PANTHER" id="PTHR14413">
    <property type="entry name" value="RIBOSOMAL PROTEIN L17"/>
    <property type="match status" value="1"/>
</dbReference>
<dbReference type="Pfam" id="PF01196">
    <property type="entry name" value="Ribosomal_L17"/>
    <property type="match status" value="1"/>
</dbReference>
<keyword evidence="2 4" id="KW-0689">Ribosomal protein</keyword>
<sequence length="250" mass="30222">MGFTSTLKFVNLGIRRRLFRKLKRPHHQWDMLKNMLDSLIKQERIQTTMAKAKELQQYAEEIILLAKKDTPEADLKVESMLRTSAARRKLYEILVPRYSVRTFYFTRIINQWRFRMRDAVNMAYIEYVDRPNELRPAKPVGFERILFIWQQMQFNRLNFRRYEAEARKLHLLDKNNELLSEDKIMRFIPPDPWSETPKKSSDLAKSTHSLKEFYSSQNEGRKAMEPFYVNIPSPNRRILKDKYLRKRSKQ</sequence>
<evidence type="ECO:0000256" key="3">
    <source>
        <dbReference type="ARBA" id="ARBA00023274"/>
    </source>
</evidence>
<evidence type="ECO:0000256" key="2">
    <source>
        <dbReference type="ARBA" id="ARBA00022980"/>
    </source>
</evidence>
<name>A0ABQ7J4E8_9APIC</name>
<evidence type="ECO:0000256" key="4">
    <source>
        <dbReference type="RuleBase" id="RU000660"/>
    </source>
</evidence>
<keyword evidence="6" id="KW-1185">Reference proteome</keyword>
<dbReference type="NCBIfam" id="TIGR00059">
    <property type="entry name" value="L17"/>
    <property type="match status" value="1"/>
</dbReference>